<protein>
    <submittedName>
        <fullName evidence="2">Copia protein</fullName>
    </submittedName>
</protein>
<reference evidence="2" key="1">
    <citation type="journal article" date="2019" name="Sci. Rep.">
        <title>Draft genome of Tanacetum cinerariifolium, the natural source of mosquito coil.</title>
        <authorList>
            <person name="Yamashiro T."/>
            <person name="Shiraishi A."/>
            <person name="Satake H."/>
            <person name="Nakayama K."/>
        </authorList>
    </citation>
    <scope>NUCLEOTIDE SEQUENCE</scope>
</reference>
<gene>
    <name evidence="2" type="ORF">Tci_010817</name>
</gene>
<organism evidence="2">
    <name type="scientific">Tanacetum cinerariifolium</name>
    <name type="common">Dalmatian daisy</name>
    <name type="synonym">Chrysanthemum cinerariifolium</name>
    <dbReference type="NCBI Taxonomy" id="118510"/>
    <lineage>
        <taxon>Eukaryota</taxon>
        <taxon>Viridiplantae</taxon>
        <taxon>Streptophyta</taxon>
        <taxon>Embryophyta</taxon>
        <taxon>Tracheophyta</taxon>
        <taxon>Spermatophyta</taxon>
        <taxon>Magnoliopsida</taxon>
        <taxon>eudicotyledons</taxon>
        <taxon>Gunneridae</taxon>
        <taxon>Pentapetalae</taxon>
        <taxon>asterids</taxon>
        <taxon>campanulids</taxon>
        <taxon>Asterales</taxon>
        <taxon>Asteraceae</taxon>
        <taxon>Asteroideae</taxon>
        <taxon>Anthemideae</taxon>
        <taxon>Anthemidinae</taxon>
        <taxon>Tanacetum</taxon>
    </lineage>
</organism>
<dbReference type="EMBL" id="BKCJ010001100">
    <property type="protein sequence ID" value="GEU38839.1"/>
    <property type="molecule type" value="Genomic_DNA"/>
</dbReference>
<name>A0A6L2JQB6_TANCI</name>
<dbReference type="Pfam" id="PF07727">
    <property type="entry name" value="RVT_2"/>
    <property type="match status" value="1"/>
</dbReference>
<dbReference type="InterPro" id="IPR013103">
    <property type="entry name" value="RVT_2"/>
</dbReference>
<feature type="domain" description="Reverse transcriptase Ty1/copia-type" evidence="1">
    <location>
        <begin position="17"/>
        <end position="148"/>
    </location>
</feature>
<sequence>MSGVAEKAACKHGGKTVNSAQCTARLVARGYRQEEGIDFKESFSPVARLETVHIFLAFAAHMNMIAYQMDVKTALLDGILREEVYVSQPNGFMDPDNPNHVYRLKKALYGLKLAPRAWYDLLPSFLLSQGFSRGTVDPTVFIRREGKDIVDSAIALTAFTDVDHAGCQDTKRSTSGSMQLLRDRIVNWS</sequence>
<proteinExistence type="predicted"/>
<comment type="caution">
    <text evidence="2">The sequence shown here is derived from an EMBL/GenBank/DDBJ whole genome shotgun (WGS) entry which is preliminary data.</text>
</comment>
<dbReference type="AlphaFoldDB" id="A0A6L2JQB6"/>
<evidence type="ECO:0000259" key="1">
    <source>
        <dbReference type="Pfam" id="PF07727"/>
    </source>
</evidence>
<evidence type="ECO:0000313" key="2">
    <source>
        <dbReference type="EMBL" id="GEU38839.1"/>
    </source>
</evidence>
<accession>A0A6L2JQB6</accession>